<feature type="transmembrane region" description="Helical" evidence="1">
    <location>
        <begin position="53"/>
        <end position="74"/>
    </location>
</feature>
<dbReference type="Proteomes" id="UP000494106">
    <property type="component" value="Unassembled WGS sequence"/>
</dbReference>
<keyword evidence="1" id="KW-0472">Membrane</keyword>
<protein>
    <submittedName>
        <fullName evidence="3">Uncharacterized protein</fullName>
    </submittedName>
</protein>
<keyword evidence="1" id="KW-1133">Transmembrane helix</keyword>
<comment type="caution">
    <text evidence="3">The sequence shown here is derived from an EMBL/GenBank/DDBJ whole genome shotgun (WGS) entry which is preliminary data.</text>
</comment>
<feature type="transmembrane region" description="Helical" evidence="1">
    <location>
        <begin position="20"/>
        <end position="41"/>
    </location>
</feature>
<evidence type="ECO:0000313" key="4">
    <source>
        <dbReference type="Proteomes" id="UP000494106"/>
    </source>
</evidence>
<proteinExistence type="predicted"/>
<gene>
    <name evidence="2" type="ORF">APLA_LOCUS2537</name>
    <name evidence="3" type="ORF">APLA_LOCUS7219</name>
</gene>
<evidence type="ECO:0000256" key="1">
    <source>
        <dbReference type="SAM" id="Phobius"/>
    </source>
</evidence>
<keyword evidence="4" id="KW-1185">Reference proteome</keyword>
<dbReference type="AlphaFoldDB" id="A0A8S0ZW83"/>
<dbReference type="OrthoDB" id="10377336at2759"/>
<evidence type="ECO:0000313" key="3">
    <source>
        <dbReference type="EMBL" id="CAB3237913.1"/>
    </source>
</evidence>
<sequence>MERLEDLNLKKCCFCIELKLACYIISILSIVILVPGTSGAVEHCYEGTAPIRIIQGLGAFMFLLALFAGIFFIYGLCTEVRLPTMTFMVAVLIAVVVTFITAILVLTQQPNKKSCPDSIALAGSALIEIAVQIYCFVIVNSYRVLAE</sequence>
<dbReference type="EMBL" id="CADEBC010000495">
    <property type="protein sequence ID" value="CAB3237913.1"/>
    <property type="molecule type" value="Genomic_DNA"/>
</dbReference>
<evidence type="ECO:0000313" key="5">
    <source>
        <dbReference type="Proteomes" id="UP000494256"/>
    </source>
</evidence>
<accession>A0A8S0ZW83</accession>
<evidence type="ECO:0000313" key="2">
    <source>
        <dbReference type="EMBL" id="CAB3226064.1"/>
    </source>
</evidence>
<keyword evidence="1" id="KW-0812">Transmembrane</keyword>
<name>A0A8S0ZW83_ARCPL</name>
<dbReference type="EMBL" id="CADEBD010000226">
    <property type="protein sequence ID" value="CAB3226064.1"/>
    <property type="molecule type" value="Genomic_DNA"/>
</dbReference>
<reference evidence="4 5" key="1">
    <citation type="submission" date="2020-04" db="EMBL/GenBank/DDBJ databases">
        <authorList>
            <person name="Wallbank WR R."/>
            <person name="Pardo Diaz C."/>
            <person name="Kozak K."/>
            <person name="Martin S."/>
            <person name="Jiggins C."/>
            <person name="Moest M."/>
            <person name="Warren A I."/>
            <person name="Byers J.R.P. K."/>
            <person name="Montejo-Kovacevich G."/>
            <person name="Yen C E."/>
        </authorList>
    </citation>
    <scope>NUCLEOTIDE SEQUENCE [LARGE SCALE GENOMIC DNA]</scope>
</reference>
<feature type="transmembrane region" description="Helical" evidence="1">
    <location>
        <begin position="119"/>
        <end position="139"/>
    </location>
</feature>
<dbReference type="Proteomes" id="UP000494256">
    <property type="component" value="Unassembled WGS sequence"/>
</dbReference>
<organism evidence="3 4">
    <name type="scientific">Arctia plantaginis</name>
    <name type="common">Wood tiger moth</name>
    <name type="synonym">Phalaena plantaginis</name>
    <dbReference type="NCBI Taxonomy" id="874455"/>
    <lineage>
        <taxon>Eukaryota</taxon>
        <taxon>Metazoa</taxon>
        <taxon>Ecdysozoa</taxon>
        <taxon>Arthropoda</taxon>
        <taxon>Hexapoda</taxon>
        <taxon>Insecta</taxon>
        <taxon>Pterygota</taxon>
        <taxon>Neoptera</taxon>
        <taxon>Endopterygota</taxon>
        <taxon>Lepidoptera</taxon>
        <taxon>Glossata</taxon>
        <taxon>Ditrysia</taxon>
        <taxon>Noctuoidea</taxon>
        <taxon>Erebidae</taxon>
        <taxon>Arctiinae</taxon>
        <taxon>Arctia</taxon>
    </lineage>
</organism>
<feature type="transmembrane region" description="Helical" evidence="1">
    <location>
        <begin position="86"/>
        <end position="107"/>
    </location>
</feature>